<dbReference type="AlphaFoldDB" id="A0A5C6FE44"/>
<gene>
    <name evidence="1" type="ORF">Poly51_12420</name>
</gene>
<dbReference type="OrthoDB" id="279849at2"/>
<organism evidence="1 2">
    <name type="scientific">Rubripirellula tenax</name>
    <dbReference type="NCBI Taxonomy" id="2528015"/>
    <lineage>
        <taxon>Bacteria</taxon>
        <taxon>Pseudomonadati</taxon>
        <taxon>Planctomycetota</taxon>
        <taxon>Planctomycetia</taxon>
        <taxon>Pirellulales</taxon>
        <taxon>Pirellulaceae</taxon>
        <taxon>Rubripirellula</taxon>
    </lineage>
</organism>
<dbReference type="RefSeq" id="WP_146455382.1">
    <property type="nucleotide sequence ID" value="NZ_SJPW01000002.1"/>
</dbReference>
<reference evidence="1 2" key="1">
    <citation type="submission" date="2019-02" db="EMBL/GenBank/DDBJ databases">
        <title>Deep-cultivation of Planctomycetes and their phenomic and genomic characterization uncovers novel biology.</title>
        <authorList>
            <person name="Wiegand S."/>
            <person name="Jogler M."/>
            <person name="Boedeker C."/>
            <person name="Pinto D."/>
            <person name="Vollmers J."/>
            <person name="Rivas-Marin E."/>
            <person name="Kohn T."/>
            <person name="Peeters S.H."/>
            <person name="Heuer A."/>
            <person name="Rast P."/>
            <person name="Oberbeckmann S."/>
            <person name="Bunk B."/>
            <person name="Jeske O."/>
            <person name="Meyerdierks A."/>
            <person name="Storesund J.E."/>
            <person name="Kallscheuer N."/>
            <person name="Luecker S."/>
            <person name="Lage O.M."/>
            <person name="Pohl T."/>
            <person name="Merkel B.J."/>
            <person name="Hornburger P."/>
            <person name="Mueller R.-W."/>
            <person name="Bruemmer F."/>
            <person name="Labrenz M."/>
            <person name="Spormann A.M."/>
            <person name="Op Den Camp H."/>
            <person name="Overmann J."/>
            <person name="Amann R."/>
            <person name="Jetten M.S.M."/>
            <person name="Mascher T."/>
            <person name="Medema M.H."/>
            <person name="Devos D.P."/>
            <person name="Kaster A.-K."/>
            <person name="Ovreas L."/>
            <person name="Rohde M."/>
            <person name="Galperin M.Y."/>
            <person name="Jogler C."/>
        </authorList>
    </citation>
    <scope>NUCLEOTIDE SEQUENCE [LARGE SCALE GENOMIC DNA]</scope>
    <source>
        <strain evidence="1 2">Poly51</strain>
    </source>
</reference>
<proteinExistence type="predicted"/>
<comment type="caution">
    <text evidence="1">The sequence shown here is derived from an EMBL/GenBank/DDBJ whole genome shotgun (WGS) entry which is preliminary data.</text>
</comment>
<name>A0A5C6FE44_9BACT</name>
<dbReference type="EMBL" id="SJPW01000002">
    <property type="protein sequence ID" value="TWU58464.1"/>
    <property type="molecule type" value="Genomic_DNA"/>
</dbReference>
<dbReference type="Proteomes" id="UP000318288">
    <property type="component" value="Unassembled WGS sequence"/>
</dbReference>
<sequence>MSEPFDLSLSVHRCHIHPWIVCESPSKEGAPDRWAIASRQFAREMVDPPTILAIESVDAIGQPDRVRVKLVGHTAAVVIWEVQRDHLVVACDRIAQLSIASPTVLQVAVGREIPTAGKWALWEFGVAAILRNVEDLPGITPMVRRYFARATHYQDRPST</sequence>
<protein>
    <submittedName>
        <fullName evidence="1">Uncharacterized protein</fullName>
    </submittedName>
</protein>
<evidence type="ECO:0000313" key="1">
    <source>
        <dbReference type="EMBL" id="TWU58464.1"/>
    </source>
</evidence>
<evidence type="ECO:0000313" key="2">
    <source>
        <dbReference type="Proteomes" id="UP000318288"/>
    </source>
</evidence>
<keyword evidence="2" id="KW-1185">Reference proteome</keyword>
<accession>A0A5C6FE44</accession>